<feature type="transmembrane region" description="Helical" evidence="5">
    <location>
        <begin position="270"/>
        <end position="296"/>
    </location>
</feature>
<dbReference type="Pfam" id="PF06472">
    <property type="entry name" value="ABC_membrane_2"/>
    <property type="match status" value="1"/>
</dbReference>
<dbReference type="GO" id="GO:0042760">
    <property type="term" value="P:very long-chain fatty acid catabolic process"/>
    <property type="evidence" value="ECO:0007669"/>
    <property type="project" value="TreeGrafter"/>
</dbReference>
<keyword evidence="1" id="KW-0813">Transport</keyword>
<keyword evidence="8" id="KW-1185">Reference proteome</keyword>
<dbReference type="GO" id="GO:0007031">
    <property type="term" value="P:peroxisome organization"/>
    <property type="evidence" value="ECO:0007669"/>
    <property type="project" value="TreeGrafter"/>
</dbReference>
<feature type="domain" description="ABC transmembrane type-1" evidence="6">
    <location>
        <begin position="42"/>
        <end position="313"/>
    </location>
</feature>
<accession>A0A8C7J884</accession>
<evidence type="ECO:0000259" key="6">
    <source>
        <dbReference type="PROSITE" id="PS50929"/>
    </source>
</evidence>
<evidence type="ECO:0000256" key="1">
    <source>
        <dbReference type="ARBA" id="ARBA00022448"/>
    </source>
</evidence>
<dbReference type="PANTHER" id="PTHR11384">
    <property type="entry name" value="ATP-BINDING CASSETTE, SUB-FAMILY D MEMBER"/>
    <property type="match status" value="1"/>
</dbReference>
<gene>
    <name evidence="7" type="primary">ABCD4</name>
    <name evidence="7" type="synonym">abcd4</name>
</gene>
<evidence type="ECO:0000313" key="8">
    <source>
        <dbReference type="Proteomes" id="UP000694557"/>
    </source>
</evidence>
<dbReference type="Proteomes" id="UP000694557">
    <property type="component" value="Unassembled WGS sequence"/>
</dbReference>
<dbReference type="PROSITE" id="PS50929">
    <property type="entry name" value="ABC_TM1F"/>
    <property type="match status" value="1"/>
</dbReference>
<dbReference type="GO" id="GO:0140359">
    <property type="term" value="F:ABC-type transporter activity"/>
    <property type="evidence" value="ECO:0007669"/>
    <property type="project" value="InterPro"/>
</dbReference>
<dbReference type="InterPro" id="IPR011527">
    <property type="entry name" value="ABC1_TM_dom"/>
</dbReference>
<organism evidence="7 8">
    <name type="scientific">Oncorhynchus kisutch</name>
    <name type="common">Coho salmon</name>
    <name type="synonym">Salmo kisutch</name>
    <dbReference type="NCBI Taxonomy" id="8019"/>
    <lineage>
        <taxon>Eukaryota</taxon>
        <taxon>Metazoa</taxon>
        <taxon>Chordata</taxon>
        <taxon>Craniata</taxon>
        <taxon>Vertebrata</taxon>
        <taxon>Euteleostomi</taxon>
        <taxon>Actinopterygii</taxon>
        <taxon>Neopterygii</taxon>
        <taxon>Teleostei</taxon>
        <taxon>Protacanthopterygii</taxon>
        <taxon>Salmoniformes</taxon>
        <taxon>Salmonidae</taxon>
        <taxon>Salmoninae</taxon>
        <taxon>Oncorhynchus</taxon>
    </lineage>
</organism>
<dbReference type="GO" id="GO:0006635">
    <property type="term" value="P:fatty acid beta-oxidation"/>
    <property type="evidence" value="ECO:0007669"/>
    <property type="project" value="TreeGrafter"/>
</dbReference>
<dbReference type="Gene3D" id="3.40.50.300">
    <property type="entry name" value="P-loop containing nucleotide triphosphate hydrolases"/>
    <property type="match status" value="1"/>
</dbReference>
<reference evidence="7" key="2">
    <citation type="submission" date="2025-09" db="UniProtKB">
        <authorList>
            <consortium name="Ensembl"/>
        </authorList>
    </citation>
    <scope>IDENTIFICATION</scope>
</reference>
<reference evidence="7" key="1">
    <citation type="submission" date="2025-08" db="UniProtKB">
        <authorList>
            <consortium name="Ensembl"/>
        </authorList>
    </citation>
    <scope>IDENTIFICATION</scope>
</reference>
<keyword evidence="4 5" id="KW-0472">Membrane</keyword>
<evidence type="ECO:0000313" key="7">
    <source>
        <dbReference type="Ensembl" id="ENSOKIP00005083631.1"/>
    </source>
</evidence>
<dbReference type="InterPro" id="IPR050835">
    <property type="entry name" value="ABC_transporter_sub-D"/>
</dbReference>
<evidence type="ECO:0000256" key="3">
    <source>
        <dbReference type="ARBA" id="ARBA00022989"/>
    </source>
</evidence>
<keyword evidence="3 5" id="KW-1133">Transmembrane helix</keyword>
<evidence type="ECO:0000256" key="2">
    <source>
        <dbReference type="ARBA" id="ARBA00022692"/>
    </source>
</evidence>
<dbReference type="Ensembl" id="ENSOKIT00005089266.1">
    <property type="protein sequence ID" value="ENSOKIP00005083631.1"/>
    <property type="gene ID" value="ENSOKIG00005035738.1"/>
</dbReference>
<dbReference type="PANTHER" id="PTHR11384:SF59">
    <property type="entry name" value="LYSOSOMAL COBALAMIN TRANSPORTER ABCD4"/>
    <property type="match status" value="1"/>
</dbReference>
<dbReference type="InterPro" id="IPR036640">
    <property type="entry name" value="ABC1_TM_sf"/>
</dbReference>
<name>A0A8C7J884_ONCKI</name>
<evidence type="ECO:0000256" key="5">
    <source>
        <dbReference type="SAM" id="Phobius"/>
    </source>
</evidence>
<dbReference type="InterPro" id="IPR027417">
    <property type="entry name" value="P-loop_NTPase"/>
</dbReference>
<evidence type="ECO:0000256" key="4">
    <source>
        <dbReference type="ARBA" id="ARBA00023136"/>
    </source>
</evidence>
<feature type="transmembrane region" description="Helical" evidence="5">
    <location>
        <begin position="184"/>
        <end position="202"/>
    </location>
</feature>
<dbReference type="SUPFAM" id="SSF52540">
    <property type="entry name" value="P-loop containing nucleoside triphosphate hydrolases"/>
    <property type="match status" value="1"/>
</dbReference>
<dbReference type="GO" id="GO:0005324">
    <property type="term" value="F:long-chain fatty acid transmembrane transporter activity"/>
    <property type="evidence" value="ECO:0007669"/>
    <property type="project" value="TreeGrafter"/>
</dbReference>
<proteinExistence type="predicted"/>
<protein>
    <submittedName>
        <fullName evidence="7">ATP-binding cassette, sub-family D (ALD), member 4</fullName>
    </submittedName>
</protein>
<dbReference type="SUPFAM" id="SSF90123">
    <property type="entry name" value="ABC transporter transmembrane region"/>
    <property type="match status" value="1"/>
</dbReference>
<dbReference type="GeneTree" id="ENSGT00950000182955"/>
<dbReference type="GO" id="GO:0005778">
    <property type="term" value="C:peroxisomal membrane"/>
    <property type="evidence" value="ECO:0007669"/>
    <property type="project" value="TreeGrafter"/>
</dbReference>
<keyword evidence="2 5" id="KW-0812">Transmembrane</keyword>
<sequence>MPPLARASGKGMKRRPKLDWRFVQRFCSIQRVLFPSWSSQNVLMLGTLVGVTLTEQMIIYQVGVIPSQFYEALSDKDYGAFKNLAGLAFLLILLNSTLKSVDQYICSLMSVSWRKSLTESLHRAYFQGNVYYTLNVLREDIDNPDQRISQDTERLCKQMSTMVSRLIISPFTLVYYTYQCFYSTGWIGPVSIFGYFIVGTITNKILMGPIVSTLFEQEKLEGDFRFKHMQIRSNAESAAFYRAGKVEHMRTDRRLQTLLRCQKSLMNKELWLYIGVNTFDYLGGILSYIIISIPIFSGVYNNLSPGELSALISKNAFVCIYLISCFSQLIDLSTTLSDVAGYTHRIGELREVMDDILRTRCDYDPASGDSYDFDRIGRIVSFTSVWRWPQCCCPCSHRLHNGTDTKKSRLTKSMGSSRNTGTGKTSLLRVLNRLWEADSGYVQMTTCFGPRGILFLPQKPYLTDGTLREQCGEATSALTEDAEGHMYRGCKQLGMTLVSLGHRRSLEKYHDVSLKLCGEGRWELTKLKQE</sequence>
<dbReference type="Gene3D" id="1.20.1560.10">
    <property type="entry name" value="ABC transporter type 1, transmembrane domain"/>
    <property type="match status" value="1"/>
</dbReference>
<dbReference type="AlphaFoldDB" id="A0A8C7J884"/>
<dbReference type="GO" id="GO:0015910">
    <property type="term" value="P:long-chain fatty acid import into peroxisome"/>
    <property type="evidence" value="ECO:0007669"/>
    <property type="project" value="TreeGrafter"/>
</dbReference>
<dbReference type="GO" id="GO:0005524">
    <property type="term" value="F:ATP binding"/>
    <property type="evidence" value="ECO:0007669"/>
    <property type="project" value="InterPro"/>
</dbReference>